<dbReference type="InterPro" id="IPR055210">
    <property type="entry name" value="CtpA/B_N"/>
</dbReference>
<evidence type="ECO:0000259" key="8">
    <source>
        <dbReference type="PROSITE" id="PS50106"/>
    </source>
</evidence>
<feature type="domain" description="PDZ" evidence="8">
    <location>
        <begin position="94"/>
        <end position="162"/>
    </location>
</feature>
<evidence type="ECO:0000256" key="6">
    <source>
        <dbReference type="SAM" id="MobiDB-lite"/>
    </source>
</evidence>
<dbReference type="InterPro" id="IPR036034">
    <property type="entry name" value="PDZ_sf"/>
</dbReference>
<dbReference type="CDD" id="cd06782">
    <property type="entry name" value="cpPDZ_CPP-like"/>
    <property type="match status" value="1"/>
</dbReference>
<dbReference type="NCBIfam" id="TIGR00225">
    <property type="entry name" value="prc"/>
    <property type="match status" value="1"/>
</dbReference>
<dbReference type="SMART" id="SM00228">
    <property type="entry name" value="PDZ"/>
    <property type="match status" value="1"/>
</dbReference>
<feature type="signal peptide" evidence="7">
    <location>
        <begin position="1"/>
        <end position="23"/>
    </location>
</feature>
<evidence type="ECO:0000256" key="1">
    <source>
        <dbReference type="ARBA" id="ARBA00009179"/>
    </source>
</evidence>
<feature type="compositionally biased region" description="Basic and acidic residues" evidence="6">
    <location>
        <begin position="380"/>
        <end position="396"/>
    </location>
</feature>
<evidence type="ECO:0000256" key="5">
    <source>
        <dbReference type="RuleBase" id="RU004404"/>
    </source>
</evidence>
<feature type="region of interest" description="Disordered" evidence="6">
    <location>
        <begin position="380"/>
        <end position="422"/>
    </location>
</feature>
<dbReference type="RefSeq" id="WP_259055914.1">
    <property type="nucleotide sequence ID" value="NZ_JANUCT010000013.1"/>
</dbReference>
<dbReference type="AlphaFoldDB" id="A0AAE3L4J3"/>
<comment type="caution">
    <text evidence="9">The sequence shown here is derived from an EMBL/GenBank/DDBJ whole genome shotgun (WGS) entry which is preliminary data.</text>
</comment>
<dbReference type="SMART" id="SM00245">
    <property type="entry name" value="TSPc"/>
    <property type="match status" value="1"/>
</dbReference>
<dbReference type="Pfam" id="PF13180">
    <property type="entry name" value="PDZ_2"/>
    <property type="match status" value="1"/>
</dbReference>
<dbReference type="PANTHER" id="PTHR32060">
    <property type="entry name" value="TAIL-SPECIFIC PROTEASE"/>
    <property type="match status" value="1"/>
</dbReference>
<evidence type="ECO:0000256" key="7">
    <source>
        <dbReference type="SAM" id="SignalP"/>
    </source>
</evidence>
<evidence type="ECO:0000313" key="10">
    <source>
        <dbReference type="Proteomes" id="UP001204445"/>
    </source>
</evidence>
<dbReference type="Gene3D" id="3.30.750.44">
    <property type="match status" value="1"/>
</dbReference>
<dbReference type="PANTHER" id="PTHR32060:SF30">
    <property type="entry name" value="CARBOXY-TERMINAL PROCESSING PROTEASE CTPA"/>
    <property type="match status" value="1"/>
</dbReference>
<dbReference type="FunFam" id="3.90.226.10:FF:000029">
    <property type="entry name" value="Peptidase, S41 family"/>
    <property type="match status" value="1"/>
</dbReference>
<dbReference type="InterPro" id="IPR005151">
    <property type="entry name" value="Tail-specific_protease"/>
</dbReference>
<dbReference type="Pfam" id="PF03572">
    <property type="entry name" value="Peptidase_S41"/>
    <property type="match status" value="1"/>
</dbReference>
<proteinExistence type="inferred from homology"/>
<comment type="similarity">
    <text evidence="1 5">Belongs to the peptidase S41A family.</text>
</comment>
<dbReference type="GO" id="GO:0006508">
    <property type="term" value="P:proteolysis"/>
    <property type="evidence" value="ECO:0007669"/>
    <property type="project" value="UniProtKB-KW"/>
</dbReference>
<feature type="compositionally biased region" description="Acidic residues" evidence="6">
    <location>
        <begin position="397"/>
        <end position="406"/>
    </location>
</feature>
<dbReference type="SUPFAM" id="SSF50156">
    <property type="entry name" value="PDZ domain-like"/>
    <property type="match status" value="1"/>
</dbReference>
<dbReference type="FunFam" id="2.30.42.10:FF:000063">
    <property type="entry name" value="Peptidase, S41 family"/>
    <property type="match status" value="1"/>
</dbReference>
<keyword evidence="4 5" id="KW-0720">Serine protease</keyword>
<organism evidence="9 10">
    <name type="scientific">Methylohalomonas lacus</name>
    <dbReference type="NCBI Taxonomy" id="398773"/>
    <lineage>
        <taxon>Bacteria</taxon>
        <taxon>Pseudomonadati</taxon>
        <taxon>Pseudomonadota</taxon>
        <taxon>Gammaproteobacteria</taxon>
        <taxon>Methylohalomonadales</taxon>
        <taxon>Methylohalomonadaceae</taxon>
        <taxon>Methylohalomonas</taxon>
    </lineage>
</organism>
<feature type="chain" id="PRO_5042167467" evidence="7">
    <location>
        <begin position="24"/>
        <end position="447"/>
    </location>
</feature>
<dbReference type="Pfam" id="PF22694">
    <property type="entry name" value="CtpB_N-like"/>
    <property type="match status" value="1"/>
</dbReference>
<sequence>MNKLLPHRLALVLLALSLSPGLAAESDPNTETPAAEDAAEGVPLEDIRTFSEVFSRVKSDYVDDIGDKKLLENAIRGMLSGLDPHSAYLDRDAYEALQEGTTGEFGGLGIEVSMEDGLIKVIAPIDDTPAARAGVQAGDTIVRLDDTPVKGLSLGEAVDIMRGKPGSEINLTIVREGRDQPLKLTIERDIIKVKSVRSRMLEPGYGYLRLSQFQSNTTDEARAALEELRDSDDGELKGLILDLRNNPGGVLNAAVGISDLFLDSGLIVYTEGRGEENELRFSADSDDLLDGAPLIVLVNGGSASASEIVAGALQDQGRAIIMGEKTFGKGSVQTILPMNNNTALKLTTARYFTPSGRSIQANGIEPDIVIDRVRVAEREDSGDRISEADLSGHLENDAEASPEDGDTPTGIEAVDQAEDDSKPLATTDYELYEALNLLKGVVIMGKK</sequence>
<keyword evidence="3 5" id="KW-0378">Hydrolase</keyword>
<protein>
    <submittedName>
        <fullName evidence="9">Carboxyl-terminal processing protease</fullName>
        <ecNumber evidence="9">3.4.21.102</ecNumber>
    </submittedName>
</protein>
<dbReference type="InterPro" id="IPR029045">
    <property type="entry name" value="ClpP/crotonase-like_dom_sf"/>
</dbReference>
<evidence type="ECO:0000256" key="3">
    <source>
        <dbReference type="ARBA" id="ARBA00022801"/>
    </source>
</evidence>
<dbReference type="GO" id="GO:0007165">
    <property type="term" value="P:signal transduction"/>
    <property type="evidence" value="ECO:0007669"/>
    <property type="project" value="TreeGrafter"/>
</dbReference>
<name>A0AAE3L4J3_9GAMM</name>
<dbReference type="CDD" id="cd07560">
    <property type="entry name" value="Peptidase_S41_CPP"/>
    <property type="match status" value="1"/>
</dbReference>
<dbReference type="Proteomes" id="UP001204445">
    <property type="component" value="Unassembled WGS sequence"/>
</dbReference>
<reference evidence="9" key="1">
    <citation type="submission" date="2022-08" db="EMBL/GenBank/DDBJ databases">
        <title>Genomic Encyclopedia of Type Strains, Phase III (KMG-III): the genomes of soil and plant-associated and newly described type strains.</title>
        <authorList>
            <person name="Whitman W."/>
        </authorList>
    </citation>
    <scope>NUCLEOTIDE SEQUENCE</scope>
    <source>
        <strain evidence="9">HMT 1</strain>
    </source>
</reference>
<evidence type="ECO:0000313" key="9">
    <source>
        <dbReference type="EMBL" id="MCS3903938.1"/>
    </source>
</evidence>
<keyword evidence="10" id="KW-1185">Reference proteome</keyword>
<keyword evidence="7" id="KW-0732">Signal</keyword>
<dbReference type="GO" id="GO:0004252">
    <property type="term" value="F:serine-type endopeptidase activity"/>
    <property type="evidence" value="ECO:0007669"/>
    <property type="project" value="UniProtKB-EC"/>
</dbReference>
<dbReference type="Gene3D" id="2.30.42.10">
    <property type="match status" value="1"/>
</dbReference>
<gene>
    <name evidence="9" type="ORF">J2T55_001970</name>
</gene>
<dbReference type="PROSITE" id="PS50106">
    <property type="entry name" value="PDZ"/>
    <property type="match status" value="1"/>
</dbReference>
<dbReference type="EMBL" id="JANUCT010000013">
    <property type="protein sequence ID" value="MCS3903938.1"/>
    <property type="molecule type" value="Genomic_DNA"/>
</dbReference>
<dbReference type="InterPro" id="IPR004447">
    <property type="entry name" value="Peptidase_S41A"/>
</dbReference>
<keyword evidence="2 5" id="KW-0645">Protease</keyword>
<accession>A0AAE3L4J3</accession>
<evidence type="ECO:0000256" key="4">
    <source>
        <dbReference type="ARBA" id="ARBA00022825"/>
    </source>
</evidence>
<dbReference type="EC" id="3.4.21.102" evidence="9"/>
<dbReference type="InterPro" id="IPR001478">
    <property type="entry name" value="PDZ"/>
</dbReference>
<dbReference type="SUPFAM" id="SSF52096">
    <property type="entry name" value="ClpP/crotonase"/>
    <property type="match status" value="1"/>
</dbReference>
<evidence type="ECO:0000256" key="2">
    <source>
        <dbReference type="ARBA" id="ARBA00022670"/>
    </source>
</evidence>
<dbReference type="GO" id="GO:0030288">
    <property type="term" value="C:outer membrane-bounded periplasmic space"/>
    <property type="evidence" value="ECO:0007669"/>
    <property type="project" value="TreeGrafter"/>
</dbReference>
<dbReference type="Gene3D" id="3.90.226.10">
    <property type="entry name" value="2-enoyl-CoA Hydratase, Chain A, domain 1"/>
    <property type="match status" value="1"/>
</dbReference>